<keyword evidence="2" id="KW-1185">Reference proteome</keyword>
<organism evidence="1 2">
    <name type="scientific">Paucihalobacter ruber</name>
    <dbReference type="NCBI Taxonomy" id="2567861"/>
    <lineage>
        <taxon>Bacteria</taxon>
        <taxon>Pseudomonadati</taxon>
        <taxon>Bacteroidota</taxon>
        <taxon>Flavobacteriia</taxon>
        <taxon>Flavobacteriales</taxon>
        <taxon>Flavobacteriaceae</taxon>
        <taxon>Paucihalobacter</taxon>
    </lineage>
</organism>
<protein>
    <recommendedName>
        <fullName evidence="3">Lipoprotein</fullName>
    </recommendedName>
</protein>
<accession>A0A506PFF6</accession>
<evidence type="ECO:0008006" key="3">
    <source>
        <dbReference type="Google" id="ProtNLM"/>
    </source>
</evidence>
<dbReference type="AlphaFoldDB" id="A0A506PFF6"/>
<dbReference type="RefSeq" id="WP_140990824.1">
    <property type="nucleotide sequence ID" value="NZ_VHIQ01000006.1"/>
</dbReference>
<dbReference type="PROSITE" id="PS51257">
    <property type="entry name" value="PROKAR_LIPOPROTEIN"/>
    <property type="match status" value="1"/>
</dbReference>
<dbReference type="EMBL" id="VHIQ01000006">
    <property type="protein sequence ID" value="TPV32329.1"/>
    <property type="molecule type" value="Genomic_DNA"/>
</dbReference>
<comment type="caution">
    <text evidence="1">The sequence shown here is derived from an EMBL/GenBank/DDBJ whole genome shotgun (WGS) entry which is preliminary data.</text>
</comment>
<name>A0A506PFF6_9FLAO</name>
<dbReference type="Proteomes" id="UP000317332">
    <property type="component" value="Unassembled WGS sequence"/>
</dbReference>
<gene>
    <name evidence="1" type="ORF">FJ651_12235</name>
</gene>
<dbReference type="OrthoDB" id="1489643at2"/>
<evidence type="ECO:0000313" key="2">
    <source>
        <dbReference type="Proteomes" id="UP000317332"/>
    </source>
</evidence>
<evidence type="ECO:0000313" key="1">
    <source>
        <dbReference type="EMBL" id="TPV32329.1"/>
    </source>
</evidence>
<proteinExistence type="predicted"/>
<sequence>MKFLHLIIPALFLIFGCSSTKNVEKNINTGNFNQAITDALNKLRKNKDKNPELVYLLQNAYNKANERDLNQIELLKLQNNSANTPQILETYRALDSRQNAVKAVLPLYANGKEVLFRTSNYNTEIANYKNEASAYIYDEAQNLLNSPNKLDARSAYNEFEYIEGINPNYRDVRNLMTQAYYKGTDYVLVSIENQSNQVIPRRLEDFLLDFNTYGLDKFWTVFHSEREKNRNYDYAMSLQLAQINISPEQLREKEFVREREIKDGWQYKLDRNGNVMKDSLGNDIKIDKFVTVRATVLQIGQFKTSEVIGVVAFKDLAAKKLLDRFPIKSQFTFENYFASYRGDKRALLPEDVNLINNPRVPFPPNEQMVFDCGEDLKQQLKRIIRSYKFQ</sequence>
<reference evidence="1 2" key="1">
    <citation type="submission" date="2019-06" db="EMBL/GenBank/DDBJ databases">
        <title>Flavobacteriaceae Paucihalobacterium erythroidium CWB-1, complete genome.</title>
        <authorList>
            <person name="Wu S."/>
        </authorList>
    </citation>
    <scope>NUCLEOTIDE SEQUENCE [LARGE SCALE GENOMIC DNA]</scope>
    <source>
        <strain evidence="1 2">CWB-1</strain>
    </source>
</reference>